<keyword evidence="1" id="KW-0175">Coiled coil</keyword>
<comment type="caution">
    <text evidence="3">The sequence shown here is derived from an EMBL/GenBank/DDBJ whole genome shotgun (WGS) entry which is preliminary data.</text>
</comment>
<feature type="domain" description="CHAT" evidence="2">
    <location>
        <begin position="634"/>
        <end position="888"/>
    </location>
</feature>
<dbReference type="Pfam" id="PF12770">
    <property type="entry name" value="CHAT"/>
    <property type="match status" value="1"/>
</dbReference>
<dbReference type="Pfam" id="PF13424">
    <property type="entry name" value="TPR_12"/>
    <property type="match status" value="1"/>
</dbReference>
<dbReference type="Gene3D" id="1.25.40.10">
    <property type="entry name" value="Tetratricopeptide repeat domain"/>
    <property type="match status" value="1"/>
</dbReference>
<dbReference type="InterPro" id="IPR011990">
    <property type="entry name" value="TPR-like_helical_dom_sf"/>
</dbReference>
<reference evidence="3 4" key="1">
    <citation type="submission" date="2020-03" db="EMBL/GenBank/DDBJ databases">
        <title>Metabolic flexibility allows generalist bacteria to become dominant in a frequently disturbed ecosystem.</title>
        <authorList>
            <person name="Chen Y.-J."/>
            <person name="Leung P.M."/>
            <person name="Bay S.K."/>
            <person name="Hugenholtz P."/>
            <person name="Kessler A.J."/>
            <person name="Shelley G."/>
            <person name="Waite D.W."/>
            <person name="Cook P.L."/>
            <person name="Greening C."/>
        </authorList>
    </citation>
    <scope>NUCLEOTIDE SEQUENCE [LARGE SCALE GENOMIC DNA]</scope>
    <source>
        <strain evidence="3">SS_bin_28</strain>
    </source>
</reference>
<dbReference type="PANTHER" id="PTHR10098">
    <property type="entry name" value="RAPSYN-RELATED"/>
    <property type="match status" value="1"/>
</dbReference>
<gene>
    <name evidence="3" type="ORF">HKN21_16940</name>
</gene>
<name>A0A7Y2H3V6_UNCEI</name>
<evidence type="ECO:0000256" key="1">
    <source>
        <dbReference type="SAM" id="Coils"/>
    </source>
</evidence>
<proteinExistence type="predicted"/>
<feature type="coiled-coil region" evidence="1">
    <location>
        <begin position="411"/>
        <end position="438"/>
    </location>
</feature>
<dbReference type="EMBL" id="JABDJR010000680">
    <property type="protein sequence ID" value="NNF08450.1"/>
    <property type="molecule type" value="Genomic_DNA"/>
</dbReference>
<dbReference type="InterPro" id="IPR024983">
    <property type="entry name" value="CHAT_dom"/>
</dbReference>
<evidence type="ECO:0000259" key="2">
    <source>
        <dbReference type="Pfam" id="PF12770"/>
    </source>
</evidence>
<evidence type="ECO:0000313" key="3">
    <source>
        <dbReference type="EMBL" id="NNF08450.1"/>
    </source>
</evidence>
<sequence>MLIEHGEQELAQNPKQTKDLCSALRTSTLLGAETICRVLRLEAHALKGLDRHEEAESKYRQSRECFSKQKLPLEVARTDIGRIDCLMYLDRYDEAQKVGAGAFQVFKKSGELQRAGRVLLNLGNLEYRRNRPKEALQLYRDAESFLKRAKAPAFDLAFVSHNLGNIYLDLHDPGASQSNFENSRKQAIRAKHRLLELHADYSLAGLQAARGNFRHALIGLERCENDFAALGNARAVNNCLLDRAEIYRGLHMFGATETAASKAQRGFGRLNLKMDQARALLLLGTAQIRLGQSKRGPANLRKAEQIFGELGNPAQVGVVALRESQALDSLEWSRRASLAKAKQVFQETGFVVLALEAALEQGNLYLQHDRLDELGRLNEDLRNQSALRSLPNLAARAMHLQAMHAHLSPGKTSASRLAKRALSNLERAREQLGEAEMVGAHLSHLRNLYQDLQRIFLESPGLRLPTLFEVINRFDETLLSGASQTKDSAETKKLRSQLRLKTSQVHARFPDRLKTVDTEADLRQLRRLERAFAEAKRRESLARIKKKKPETHPTLGALQERLKDSDLWIQAIDRGDSLTPLLVTKSKAVLGRPLSKEAIGRQLRGLKSQVDQYHLNPEFTAQNLDRMRISAERKLASLGDLILKPMESHLEACTRVWVKAGAGLELFPWGAMMQEKIPLWETHAVSVAPSATWFLETRAPAGQRWAKRPMFWGTSEPDLPATGREAKRLSRKLSGSQLFAGSKATVQSFLENAGQATLIHFAGHGEFRRDNPRFSSLKFQDDALLVMDLENAPLKADLVVLSACETAASKDELTLSSGHLLGFLSRAGRGLISSQWRVGDKDSAKFMTMLYEHLEAGVCPGMAVANTAIALRKRGDHPASWASFTTSGHVF</sequence>
<dbReference type="SUPFAM" id="SSF48452">
    <property type="entry name" value="TPR-like"/>
    <property type="match status" value="2"/>
</dbReference>
<dbReference type="AlphaFoldDB" id="A0A7Y2H3V6"/>
<accession>A0A7Y2H3V6</accession>
<organism evidence="3 4">
    <name type="scientific">Eiseniibacteriota bacterium</name>
    <dbReference type="NCBI Taxonomy" id="2212470"/>
    <lineage>
        <taxon>Bacteria</taxon>
        <taxon>Candidatus Eiseniibacteriota</taxon>
    </lineage>
</organism>
<dbReference type="Proteomes" id="UP000547674">
    <property type="component" value="Unassembled WGS sequence"/>
</dbReference>
<evidence type="ECO:0000313" key="4">
    <source>
        <dbReference type="Proteomes" id="UP000547674"/>
    </source>
</evidence>
<dbReference type="PANTHER" id="PTHR10098:SF108">
    <property type="entry name" value="TETRATRICOPEPTIDE REPEAT PROTEIN 28"/>
    <property type="match status" value="1"/>
</dbReference>
<protein>
    <submittedName>
        <fullName evidence="3">CHAT domain-containing protein</fullName>
    </submittedName>
</protein>